<keyword evidence="5 8" id="KW-1133">Transmembrane helix</keyword>
<evidence type="ECO:0000256" key="8">
    <source>
        <dbReference type="SAM" id="Phobius"/>
    </source>
</evidence>
<dbReference type="GO" id="GO:0005509">
    <property type="term" value="F:calcium ion binding"/>
    <property type="evidence" value="ECO:0007669"/>
    <property type="project" value="InterPro"/>
</dbReference>
<evidence type="ECO:0000256" key="2">
    <source>
        <dbReference type="ARBA" id="ARBA00009596"/>
    </source>
</evidence>
<feature type="region of interest" description="Disordered" evidence="7">
    <location>
        <begin position="66"/>
        <end position="85"/>
    </location>
</feature>
<keyword evidence="3 8" id="KW-0812">Transmembrane</keyword>
<evidence type="ECO:0000256" key="6">
    <source>
        <dbReference type="ARBA" id="ARBA00023136"/>
    </source>
</evidence>
<dbReference type="OMA" id="QHIYSTF"/>
<dbReference type="SUPFAM" id="SSF47473">
    <property type="entry name" value="EF-hand"/>
    <property type="match status" value="1"/>
</dbReference>
<dbReference type="eggNOG" id="ENOG502QUSD">
    <property type="taxonomic scope" value="Eukaryota"/>
</dbReference>
<evidence type="ECO:0000256" key="5">
    <source>
        <dbReference type="ARBA" id="ARBA00022989"/>
    </source>
</evidence>
<dbReference type="PANTHER" id="PTHR33510">
    <property type="entry name" value="PROTEIN TIC 20-II, CHLOROPLASTIC"/>
    <property type="match status" value="1"/>
</dbReference>
<dbReference type="PANTHER" id="PTHR33510:SF5">
    <property type="entry name" value="PROTEIN TIC 20-II, CHLOROPLASTIC"/>
    <property type="match status" value="1"/>
</dbReference>
<keyword evidence="4" id="KW-0106">Calcium</keyword>
<dbReference type="OrthoDB" id="196341at2759"/>
<dbReference type="EMBL" id="FN649731">
    <property type="protein sequence ID" value="CBJ30766.1"/>
    <property type="molecule type" value="Genomic_DNA"/>
</dbReference>
<feature type="domain" description="EF-hand" evidence="9">
    <location>
        <begin position="79"/>
        <end position="114"/>
    </location>
</feature>
<dbReference type="AlphaFoldDB" id="D7FRH5"/>
<name>D7FRH5_ECTSI</name>
<dbReference type="Pfam" id="PF16166">
    <property type="entry name" value="TIC20"/>
    <property type="match status" value="1"/>
</dbReference>
<accession>D7FRH5</accession>
<dbReference type="Pfam" id="PF13202">
    <property type="entry name" value="EF-hand_5"/>
    <property type="match status" value="1"/>
</dbReference>
<dbReference type="InterPro" id="IPR005691">
    <property type="entry name" value="Tic20"/>
</dbReference>
<evidence type="ECO:0000256" key="4">
    <source>
        <dbReference type="ARBA" id="ARBA00022837"/>
    </source>
</evidence>
<evidence type="ECO:0000313" key="10">
    <source>
        <dbReference type="EMBL" id="CBJ30766.1"/>
    </source>
</evidence>
<dbReference type="InterPro" id="IPR002048">
    <property type="entry name" value="EF_hand_dom"/>
</dbReference>
<evidence type="ECO:0000256" key="7">
    <source>
        <dbReference type="SAM" id="MobiDB-lite"/>
    </source>
</evidence>
<feature type="region of interest" description="Disordered" evidence="7">
    <location>
        <begin position="195"/>
        <end position="219"/>
    </location>
</feature>
<dbReference type="STRING" id="2880.D7FRH5"/>
<evidence type="ECO:0000256" key="3">
    <source>
        <dbReference type="ARBA" id="ARBA00022692"/>
    </source>
</evidence>
<comment type="similarity">
    <text evidence="2">Belongs to the Tic20 family.</text>
</comment>
<dbReference type="InParanoid" id="D7FRH5"/>
<feature type="compositionally biased region" description="Basic and acidic residues" evidence="7">
    <location>
        <begin position="72"/>
        <end position="85"/>
    </location>
</feature>
<keyword evidence="11" id="KW-1185">Reference proteome</keyword>
<feature type="transmembrane region" description="Helical" evidence="8">
    <location>
        <begin position="268"/>
        <end position="292"/>
    </location>
</feature>
<dbReference type="Proteomes" id="UP000002630">
    <property type="component" value="Linkage Group LG06"/>
</dbReference>
<dbReference type="EMBL" id="FN648392">
    <property type="protein sequence ID" value="CBJ30766.1"/>
    <property type="molecule type" value="Genomic_DNA"/>
</dbReference>
<dbReference type="GO" id="GO:0031969">
    <property type="term" value="C:chloroplast membrane"/>
    <property type="evidence" value="ECO:0007669"/>
    <property type="project" value="UniProtKB-SubCell"/>
</dbReference>
<dbReference type="InterPro" id="IPR018247">
    <property type="entry name" value="EF_Hand_1_Ca_BS"/>
</dbReference>
<proteinExistence type="inferred from homology"/>
<dbReference type="CDD" id="cd00051">
    <property type="entry name" value="EFh"/>
    <property type="match status" value="1"/>
</dbReference>
<protein>
    <recommendedName>
        <fullName evidence="9">EF-hand domain-containing protein</fullName>
    </recommendedName>
</protein>
<organism evidence="10 11">
    <name type="scientific">Ectocarpus siliculosus</name>
    <name type="common">Brown alga</name>
    <name type="synonym">Conferva siliculosa</name>
    <dbReference type="NCBI Taxonomy" id="2880"/>
    <lineage>
        <taxon>Eukaryota</taxon>
        <taxon>Sar</taxon>
        <taxon>Stramenopiles</taxon>
        <taxon>Ochrophyta</taxon>
        <taxon>PX clade</taxon>
        <taxon>Phaeophyceae</taxon>
        <taxon>Ectocarpales</taxon>
        <taxon>Ectocarpaceae</taxon>
        <taxon>Ectocarpus</taxon>
    </lineage>
</organism>
<evidence type="ECO:0000259" key="9">
    <source>
        <dbReference type="PROSITE" id="PS50222"/>
    </source>
</evidence>
<reference evidence="10 11" key="1">
    <citation type="journal article" date="2010" name="Nature">
        <title>The Ectocarpus genome and the independent evolution of multicellularity in brown algae.</title>
        <authorList>
            <person name="Cock J.M."/>
            <person name="Sterck L."/>
            <person name="Rouze P."/>
            <person name="Scornet D."/>
            <person name="Allen A.E."/>
            <person name="Amoutzias G."/>
            <person name="Anthouard V."/>
            <person name="Artiguenave F."/>
            <person name="Aury J.M."/>
            <person name="Badger J.H."/>
            <person name="Beszteri B."/>
            <person name="Billiau K."/>
            <person name="Bonnet E."/>
            <person name="Bothwell J.H."/>
            <person name="Bowler C."/>
            <person name="Boyen C."/>
            <person name="Brownlee C."/>
            <person name="Carrano C.J."/>
            <person name="Charrier B."/>
            <person name="Cho G.Y."/>
            <person name="Coelho S.M."/>
            <person name="Collen J."/>
            <person name="Corre E."/>
            <person name="Da Silva C."/>
            <person name="Delage L."/>
            <person name="Delaroque N."/>
            <person name="Dittami S.M."/>
            <person name="Doulbeau S."/>
            <person name="Elias M."/>
            <person name="Farnham G."/>
            <person name="Gachon C.M."/>
            <person name="Gschloessl B."/>
            <person name="Heesch S."/>
            <person name="Jabbari K."/>
            <person name="Jubin C."/>
            <person name="Kawai H."/>
            <person name="Kimura K."/>
            <person name="Kloareg B."/>
            <person name="Kupper F.C."/>
            <person name="Lang D."/>
            <person name="Le Bail A."/>
            <person name="Leblanc C."/>
            <person name="Lerouge P."/>
            <person name="Lohr M."/>
            <person name="Lopez P.J."/>
            <person name="Martens C."/>
            <person name="Maumus F."/>
            <person name="Michel G."/>
            <person name="Miranda-Saavedra D."/>
            <person name="Morales J."/>
            <person name="Moreau H."/>
            <person name="Motomura T."/>
            <person name="Nagasato C."/>
            <person name="Napoli C.A."/>
            <person name="Nelson D.R."/>
            <person name="Nyvall-Collen P."/>
            <person name="Peters A.F."/>
            <person name="Pommier C."/>
            <person name="Potin P."/>
            <person name="Poulain J."/>
            <person name="Quesneville H."/>
            <person name="Read B."/>
            <person name="Rensing S.A."/>
            <person name="Ritter A."/>
            <person name="Rousvoal S."/>
            <person name="Samanta M."/>
            <person name="Samson G."/>
            <person name="Schroeder D.C."/>
            <person name="Segurens B."/>
            <person name="Strittmatter M."/>
            <person name="Tonon T."/>
            <person name="Tregear J.W."/>
            <person name="Valentin K."/>
            <person name="von Dassow P."/>
            <person name="Yamagishi T."/>
            <person name="Van de Peer Y."/>
            <person name="Wincker P."/>
        </authorList>
    </citation>
    <scope>NUCLEOTIDE SEQUENCE [LARGE SCALE GENOMIC DNA]</scope>
    <source>
        <strain evidence="11">Ec32 / CCAP1310/4</strain>
    </source>
</reference>
<gene>
    <name evidence="10" type="ORF">Esi_0214_0047</name>
</gene>
<evidence type="ECO:0000313" key="11">
    <source>
        <dbReference type="Proteomes" id="UP000002630"/>
    </source>
</evidence>
<dbReference type="PROSITE" id="PS00018">
    <property type="entry name" value="EF_HAND_1"/>
    <property type="match status" value="2"/>
</dbReference>
<dbReference type="Gene3D" id="1.10.238.10">
    <property type="entry name" value="EF-hand"/>
    <property type="match status" value="1"/>
</dbReference>
<sequence length="386" mass="42148">MFQNCPSGRGASTWCGPNAQQHQSARAGSITRRRPYSAVLQMATGDAGDAAEQKAKALREAAAAMRAQATELEEKQKRERREGADRSFAAFDSNKDGAVGVAELKAGLEGPLKKTFTKQLTTRMGRKPTPEEVEAKILELPGGALFPDDLAERLIKMYDQNGDGVLQQSEFAPTEELRARLESIFRERREEELEARQAERKREMDAKTKGKGKMLSSVADSDREAASATSLEKALCALPYILPLSDGIVYAQHIYSTFPQQMAWSEPLVAILIAVNNLPFATLVAFFGMSILSSNQNINKLLRFNMLQAINFDIALIVPSVFGPLLTWSLGSDAYKISPITDIATDIISVSLVLAVAYSISASATGAIPNKIPFFGKINRVTRDDS</sequence>
<dbReference type="InterPro" id="IPR011992">
    <property type="entry name" value="EF-hand-dom_pair"/>
</dbReference>
<feature type="transmembrane region" description="Helical" evidence="8">
    <location>
        <begin position="304"/>
        <end position="327"/>
    </location>
</feature>
<feature type="region of interest" description="Disordered" evidence="7">
    <location>
        <begin position="1"/>
        <end position="29"/>
    </location>
</feature>
<feature type="compositionally biased region" description="Basic and acidic residues" evidence="7">
    <location>
        <begin position="195"/>
        <end position="208"/>
    </location>
</feature>
<dbReference type="PROSITE" id="PS50222">
    <property type="entry name" value="EF_HAND_2"/>
    <property type="match status" value="1"/>
</dbReference>
<evidence type="ECO:0000256" key="1">
    <source>
        <dbReference type="ARBA" id="ARBA00004508"/>
    </source>
</evidence>
<feature type="transmembrane region" description="Helical" evidence="8">
    <location>
        <begin position="347"/>
        <end position="368"/>
    </location>
</feature>
<keyword evidence="6 8" id="KW-0472">Membrane</keyword>
<comment type="subcellular location">
    <subcellularLocation>
        <location evidence="1">Plastid</location>
        <location evidence="1">Chloroplast membrane</location>
        <topology evidence="1">Multi-pass membrane protein</topology>
    </subcellularLocation>
</comment>